<evidence type="ECO:0000313" key="11">
    <source>
        <dbReference type="EMBL" id="PJZ94458.1"/>
    </source>
</evidence>
<dbReference type="InterPro" id="IPR004358">
    <property type="entry name" value="Sig_transdc_His_kin-like_C"/>
</dbReference>
<dbReference type="EC" id="2.7.13.3" evidence="2"/>
<evidence type="ECO:0000256" key="1">
    <source>
        <dbReference type="ARBA" id="ARBA00000085"/>
    </source>
</evidence>
<dbReference type="InterPro" id="IPR001610">
    <property type="entry name" value="PAC"/>
</dbReference>
<dbReference type="SMART" id="SM00086">
    <property type="entry name" value="PAC"/>
    <property type="match status" value="4"/>
</dbReference>
<accession>A0A2N0BD36</accession>
<feature type="coiled-coil region" evidence="6">
    <location>
        <begin position="877"/>
        <end position="904"/>
    </location>
</feature>
<evidence type="ECO:0000259" key="9">
    <source>
        <dbReference type="PROSITE" id="PS50113"/>
    </source>
</evidence>
<dbReference type="InterPro" id="IPR029016">
    <property type="entry name" value="GAF-like_dom_sf"/>
</dbReference>
<dbReference type="SUPFAM" id="SSF55874">
    <property type="entry name" value="ATPase domain of HSP90 chaperone/DNA topoisomerase II/histidine kinase"/>
    <property type="match status" value="1"/>
</dbReference>
<dbReference type="InterPro" id="IPR003661">
    <property type="entry name" value="HisK_dim/P_dom"/>
</dbReference>
<keyword evidence="3" id="KW-0597">Phosphoprotein</keyword>
<dbReference type="CDD" id="cd00130">
    <property type="entry name" value="PAS"/>
    <property type="match status" value="4"/>
</dbReference>
<feature type="domain" description="PAC" evidence="9">
    <location>
        <begin position="566"/>
        <end position="618"/>
    </location>
</feature>
<dbReference type="PROSITE" id="PS50109">
    <property type="entry name" value="HIS_KIN"/>
    <property type="match status" value="1"/>
</dbReference>
<dbReference type="Pfam" id="PF08448">
    <property type="entry name" value="PAS_4"/>
    <property type="match status" value="1"/>
</dbReference>
<feature type="domain" description="Histidine kinase" evidence="7">
    <location>
        <begin position="1057"/>
        <end position="1223"/>
    </location>
</feature>
<evidence type="ECO:0000259" key="8">
    <source>
        <dbReference type="PROSITE" id="PS50112"/>
    </source>
</evidence>
<keyword evidence="5" id="KW-0418">Kinase</keyword>
<feature type="domain" description="PAS" evidence="8">
    <location>
        <begin position="213"/>
        <end position="248"/>
    </location>
</feature>
<dbReference type="RefSeq" id="WP_100764574.1">
    <property type="nucleotide sequence ID" value="NZ_NPEF02000025.1"/>
</dbReference>
<proteinExistence type="predicted"/>
<dbReference type="Pfam" id="PF08447">
    <property type="entry name" value="PAS_3"/>
    <property type="match status" value="2"/>
</dbReference>
<protein>
    <recommendedName>
        <fullName evidence="2">histidine kinase</fullName>
        <ecNumber evidence="2">2.7.13.3</ecNumber>
    </recommendedName>
</protein>
<evidence type="ECO:0000259" key="7">
    <source>
        <dbReference type="PROSITE" id="PS50109"/>
    </source>
</evidence>
<dbReference type="Proteomes" id="UP000232122">
    <property type="component" value="Unassembled WGS sequence"/>
</dbReference>
<dbReference type="SMART" id="SM00091">
    <property type="entry name" value="PAS"/>
    <property type="match status" value="4"/>
</dbReference>
<dbReference type="InterPro" id="IPR000700">
    <property type="entry name" value="PAS-assoc_C"/>
</dbReference>
<dbReference type="InterPro" id="IPR013655">
    <property type="entry name" value="PAS_fold_3"/>
</dbReference>
<reference evidence="10" key="3">
    <citation type="submission" date="2023-10" db="EMBL/GenBank/DDBJ databases">
        <authorList>
            <person name="Picardeau M."/>
            <person name="Thibeaux R."/>
        </authorList>
    </citation>
    <scope>NUCLEOTIDE SEQUENCE</scope>
    <source>
        <strain evidence="10">ATI7-C-A5</strain>
    </source>
</reference>
<reference evidence="10 12" key="2">
    <citation type="journal article" date="2018" name="Microb. Genom.">
        <title>Deciphering the unexplored Leptospira diversity from soils uncovers genomic evolution to virulence.</title>
        <authorList>
            <person name="Thibeaux R."/>
            <person name="Iraola G."/>
            <person name="Ferres I."/>
            <person name="Bierque E."/>
            <person name="Girault D."/>
            <person name="Soupe-Gilbert M.E."/>
            <person name="Picardeau M."/>
            <person name="Goarant C."/>
        </authorList>
    </citation>
    <scope>NUCLEOTIDE SEQUENCE [LARGE SCALE GENOMIC DNA]</scope>
    <source>
        <strain evidence="10 12">ATI7-C-A5</strain>
    </source>
</reference>
<dbReference type="CDD" id="cd00082">
    <property type="entry name" value="HisKA"/>
    <property type="match status" value="1"/>
</dbReference>
<reference evidence="11" key="1">
    <citation type="submission" date="2017-07" db="EMBL/GenBank/DDBJ databases">
        <title>Leptospira spp. isolated from tropical soils.</title>
        <authorList>
            <person name="Thibeaux R."/>
            <person name="Iraola G."/>
            <person name="Ferres I."/>
            <person name="Bierque E."/>
            <person name="Girault D."/>
            <person name="Soupe-Gilbert M.-E."/>
            <person name="Picardeau M."/>
            <person name="Goarant C."/>
        </authorList>
    </citation>
    <scope>NUCLEOTIDE SEQUENCE [LARGE SCALE GENOMIC DNA]</scope>
    <source>
        <strain evidence="11">ATI7-C-A5</strain>
    </source>
</reference>
<feature type="domain" description="PAC" evidence="9">
    <location>
        <begin position="695"/>
        <end position="747"/>
    </location>
</feature>
<dbReference type="PANTHER" id="PTHR43304:SF1">
    <property type="entry name" value="PAC DOMAIN-CONTAINING PROTEIN"/>
    <property type="match status" value="1"/>
</dbReference>
<dbReference type="InterPro" id="IPR035965">
    <property type="entry name" value="PAS-like_dom_sf"/>
</dbReference>
<dbReference type="InterPro" id="IPR005467">
    <property type="entry name" value="His_kinase_dom"/>
</dbReference>
<dbReference type="SUPFAM" id="SSF55781">
    <property type="entry name" value="GAF domain-like"/>
    <property type="match status" value="1"/>
</dbReference>
<dbReference type="Pfam" id="PF13426">
    <property type="entry name" value="PAS_9"/>
    <property type="match status" value="1"/>
</dbReference>
<dbReference type="Gene3D" id="1.10.287.130">
    <property type="match status" value="1"/>
</dbReference>
<dbReference type="NCBIfam" id="TIGR00229">
    <property type="entry name" value="sensory_box"/>
    <property type="match status" value="4"/>
</dbReference>
<dbReference type="InterPro" id="IPR003018">
    <property type="entry name" value="GAF"/>
</dbReference>
<dbReference type="EMBL" id="NPEF02000025">
    <property type="protein sequence ID" value="MDV6237469.1"/>
    <property type="molecule type" value="Genomic_DNA"/>
</dbReference>
<keyword evidence="12" id="KW-1185">Reference proteome</keyword>
<dbReference type="InterPro" id="IPR003594">
    <property type="entry name" value="HATPase_dom"/>
</dbReference>
<dbReference type="InterPro" id="IPR013656">
    <property type="entry name" value="PAS_4"/>
</dbReference>
<dbReference type="InterPro" id="IPR036097">
    <property type="entry name" value="HisK_dim/P_sf"/>
</dbReference>
<name>A0A2N0BD36_9LEPT</name>
<dbReference type="InterPro" id="IPR052162">
    <property type="entry name" value="Sensor_kinase/Photoreceptor"/>
</dbReference>
<dbReference type="Gene3D" id="3.30.565.10">
    <property type="entry name" value="Histidine kinase-like ATPase, C-terminal domain"/>
    <property type="match status" value="1"/>
</dbReference>
<evidence type="ECO:0000256" key="5">
    <source>
        <dbReference type="ARBA" id="ARBA00022777"/>
    </source>
</evidence>
<dbReference type="Pfam" id="PF02518">
    <property type="entry name" value="HATPase_c"/>
    <property type="match status" value="1"/>
</dbReference>
<dbReference type="PANTHER" id="PTHR43304">
    <property type="entry name" value="PHYTOCHROME-LIKE PROTEIN CPH1"/>
    <property type="match status" value="1"/>
</dbReference>
<dbReference type="AlphaFoldDB" id="A0A2N0BD36"/>
<dbReference type="SUPFAM" id="SSF47384">
    <property type="entry name" value="Homodimeric domain of signal transducing histidine kinase"/>
    <property type="match status" value="1"/>
</dbReference>
<keyword evidence="4" id="KW-0808">Transferase</keyword>
<dbReference type="Gene3D" id="3.30.450.40">
    <property type="match status" value="1"/>
</dbReference>
<comment type="caution">
    <text evidence="11">The sequence shown here is derived from an EMBL/GenBank/DDBJ whole genome shotgun (WGS) entry which is preliminary data.</text>
</comment>
<comment type="catalytic activity">
    <reaction evidence="1">
        <text>ATP + protein L-histidine = ADP + protein N-phospho-L-histidine.</text>
        <dbReference type="EC" id="2.7.13.3"/>
    </reaction>
</comment>
<dbReference type="OrthoDB" id="341718at2"/>
<dbReference type="InterPro" id="IPR036890">
    <property type="entry name" value="HATPase_C_sf"/>
</dbReference>
<dbReference type="PRINTS" id="PR00344">
    <property type="entry name" value="BCTRLSENSOR"/>
</dbReference>
<dbReference type="PROSITE" id="PS50112">
    <property type="entry name" value="PAS"/>
    <property type="match status" value="3"/>
</dbReference>
<evidence type="ECO:0000256" key="6">
    <source>
        <dbReference type="SAM" id="Coils"/>
    </source>
</evidence>
<evidence type="ECO:0000313" key="10">
    <source>
        <dbReference type="EMBL" id="MDV6237469.1"/>
    </source>
</evidence>
<evidence type="ECO:0000256" key="4">
    <source>
        <dbReference type="ARBA" id="ARBA00022679"/>
    </source>
</evidence>
<gene>
    <name evidence="10" type="ORF">CH379_017685</name>
    <name evidence="11" type="ORF">CH379_02495</name>
</gene>
<dbReference type="SMART" id="SM00387">
    <property type="entry name" value="HATPase_c"/>
    <property type="match status" value="1"/>
</dbReference>
<dbReference type="Gene3D" id="2.10.70.100">
    <property type="match status" value="1"/>
</dbReference>
<sequence>MDQEQENKEHSSEIDNVSEMRNRILARMRRNRETSYVPEKSVFKNELPAGGSGEVPSYRFSIDLETFHFRSVSRETALRFEYDLEELTRMGPIDLSFPFDRNRSEEFWAETLAKVSQGESAVFHWILLSRSGKILPFRIELESDPNLADLVHAQCREAGVFEEGSEERKGFERELSEKEAALSRFQKLAGLGTWEYDLSDSTMNVSEQLAGMYERGELSSKGIYAFDNIHPEDRERVRSYFEEALSNDYIREIEYRISTESGKIKVLLNQSELIRREDGRIVKIIGSVVDVSEKRKNERLLQFRLGFETIATEVSRNIINLPSSEIEETIRNGLEKSGRFLSMNRAVIAFYNADCTERLIAYEWIHPDSEIKTSYLGHREPIDPMSFFTSVMKTGRIAKINTIDDLPADAKSDREHLLRNGTQTYIAVPLLIGGKLKGRLGFGGSKKTSPKEKDLDRLENQLLENFAEIIINALERKRVEEELKQERDLFSSIMENTPTAVVVLNPEGEILYANPSSETILGIRSEKITSRRYDSPEWKSASLDGEEWKEEDQPFTQVLKTGKPVYDIRHSISTENGETRFISVNGAPVKNRNGEIQTLAFMITDITNQVLKERDLRASEDRYRTVAEQTGSIVYDYDLASGRIKWAGAVHSLTGYDPEEFQNFNVDSCQASIHPDDLPFVLSALETAMNDGERFRSTYRFRTKSGEYTFVEDRGVFLFDSAGKPNRILGAMIDVAEKKKAEEMLKASETRFQTFYQFSNEAILLLEKGKNRIADSNQAFQKLFGYTSEEAADLSILRLLSRDSLRDLLRKKFVFGGKKSIEVVAKKKNGNLFPSVVSHTVFVDKGREFFSINIIDTTPFKEAEKLRIVNNEILVRNRLIEIQKSELETTLKNLKKTQSQLIQSEKMAALGQLMAGIAHEINNPIGAVQASSQNIQECLHRFRSLLPEVQSVMTSLGQETRTLCADLIETAIASGENFTGMEQRNRKKAIASILEYLKIPSKTAVAYADTLVDMGIGELPQRFIPLLVLEQTPLILEYTSLESFFFRNTKTIRIAIDRISKILYALKNFSHFDIGGERTFASVRETIETVLTIYQNQLKKGVDLQKDFEEVPAVLCFPDDLLHIWTNLIYNSLQAMQFKGSILIRLKRLENELMVEVRDNGPGIPKEIQEKIFEPFFTTKAPGEGSGLGLDIVKKIVQKHEGKIELESEPGRTSFKIYIPILV</sequence>
<feature type="domain" description="PAC" evidence="9">
    <location>
        <begin position="251"/>
        <end position="303"/>
    </location>
</feature>
<dbReference type="SMART" id="SM00065">
    <property type="entry name" value="GAF"/>
    <property type="match status" value="1"/>
</dbReference>
<dbReference type="Pfam" id="PF01590">
    <property type="entry name" value="GAF"/>
    <property type="match status" value="1"/>
</dbReference>
<evidence type="ECO:0000313" key="12">
    <source>
        <dbReference type="Proteomes" id="UP000232122"/>
    </source>
</evidence>
<evidence type="ECO:0000256" key="2">
    <source>
        <dbReference type="ARBA" id="ARBA00012438"/>
    </source>
</evidence>
<organism evidence="11">
    <name type="scientific">Leptospira ellisii</name>
    <dbReference type="NCBI Taxonomy" id="2023197"/>
    <lineage>
        <taxon>Bacteria</taxon>
        <taxon>Pseudomonadati</taxon>
        <taxon>Spirochaetota</taxon>
        <taxon>Spirochaetia</taxon>
        <taxon>Leptospirales</taxon>
        <taxon>Leptospiraceae</taxon>
        <taxon>Leptospira</taxon>
    </lineage>
</organism>
<dbReference type="Gene3D" id="3.30.450.20">
    <property type="entry name" value="PAS domain"/>
    <property type="match status" value="4"/>
</dbReference>
<feature type="domain" description="PAS" evidence="8">
    <location>
        <begin position="619"/>
        <end position="692"/>
    </location>
</feature>
<evidence type="ECO:0000256" key="3">
    <source>
        <dbReference type="ARBA" id="ARBA00022553"/>
    </source>
</evidence>
<dbReference type="PROSITE" id="PS50113">
    <property type="entry name" value="PAC"/>
    <property type="match status" value="3"/>
</dbReference>
<keyword evidence="6" id="KW-0175">Coiled coil</keyword>
<feature type="domain" description="PAS" evidence="8">
    <location>
        <begin position="486"/>
        <end position="531"/>
    </location>
</feature>
<dbReference type="SUPFAM" id="SSF55785">
    <property type="entry name" value="PYP-like sensor domain (PAS domain)"/>
    <property type="match status" value="4"/>
</dbReference>
<dbReference type="EMBL" id="NPEF01000014">
    <property type="protein sequence ID" value="PJZ94458.1"/>
    <property type="molecule type" value="Genomic_DNA"/>
</dbReference>
<dbReference type="GO" id="GO:0000155">
    <property type="term" value="F:phosphorelay sensor kinase activity"/>
    <property type="evidence" value="ECO:0007669"/>
    <property type="project" value="InterPro"/>
</dbReference>
<dbReference type="InterPro" id="IPR000014">
    <property type="entry name" value="PAS"/>
</dbReference>